<keyword evidence="2" id="KW-1185">Reference proteome</keyword>
<dbReference type="InParanoid" id="A0A6J0X1K1"/>
<dbReference type="RefSeq" id="XP_020742204.1">
    <property type="nucleotide sequence ID" value="XM_020886545.2"/>
</dbReference>
<protein>
    <submittedName>
        <fullName evidence="3">Coiled-coil domain-containing protein 200 isoform X1</fullName>
    </submittedName>
</protein>
<feature type="compositionally biased region" description="Basic and acidic residues" evidence="1">
    <location>
        <begin position="30"/>
        <end position="46"/>
    </location>
</feature>
<feature type="compositionally biased region" description="Pro residues" evidence="1">
    <location>
        <begin position="66"/>
        <end position="81"/>
    </location>
</feature>
<reference evidence="2" key="1">
    <citation type="journal article" date="2022" name="J. Hered.">
        <title>A De Novo Chromosome-Level Genome Assembly of the White-Tailed Deer, Odocoileus Virginianus.</title>
        <authorList>
            <person name="London E.W."/>
            <person name="Roca A.L."/>
            <person name="Novakofski J.E."/>
            <person name="Mateus-Pinilla N.E."/>
        </authorList>
    </citation>
    <scope>NUCLEOTIDE SEQUENCE [LARGE SCALE GENOMIC DNA]</scope>
</reference>
<evidence type="ECO:0000313" key="3">
    <source>
        <dbReference type="RefSeq" id="XP_020742204.1"/>
    </source>
</evidence>
<dbReference type="KEGG" id="ovr:110132917"/>
<accession>A0A6J0X1K1</accession>
<feature type="compositionally biased region" description="Polar residues" evidence="1">
    <location>
        <begin position="85"/>
        <end position="103"/>
    </location>
</feature>
<feature type="region of interest" description="Disordered" evidence="1">
    <location>
        <begin position="29"/>
        <end position="131"/>
    </location>
</feature>
<feature type="compositionally biased region" description="Low complexity" evidence="1">
    <location>
        <begin position="55"/>
        <end position="65"/>
    </location>
</feature>
<proteinExistence type="predicted"/>
<evidence type="ECO:0000313" key="2">
    <source>
        <dbReference type="Proteomes" id="UP001652640"/>
    </source>
</evidence>
<gene>
    <name evidence="3" type="primary">CCDC200</name>
</gene>
<reference evidence="3" key="2">
    <citation type="submission" date="2025-08" db="UniProtKB">
        <authorList>
            <consortium name="RefSeq"/>
        </authorList>
    </citation>
    <scope>IDENTIFICATION</scope>
    <source>
        <tissue evidence="3">Tongue muscle</tissue>
    </source>
</reference>
<dbReference type="AlphaFoldDB" id="A0A6J0X1K1"/>
<dbReference type="Proteomes" id="UP001652640">
    <property type="component" value="Chromosome 17"/>
</dbReference>
<organism evidence="2 3">
    <name type="scientific">Odocoileus virginianus</name>
    <name type="common">White-tailed deer</name>
    <dbReference type="NCBI Taxonomy" id="9874"/>
    <lineage>
        <taxon>Eukaryota</taxon>
        <taxon>Metazoa</taxon>
        <taxon>Chordata</taxon>
        <taxon>Craniata</taxon>
        <taxon>Vertebrata</taxon>
        <taxon>Euteleostomi</taxon>
        <taxon>Mammalia</taxon>
        <taxon>Eutheria</taxon>
        <taxon>Laurasiatheria</taxon>
        <taxon>Artiodactyla</taxon>
        <taxon>Ruminantia</taxon>
        <taxon>Pecora</taxon>
        <taxon>Cervidae</taxon>
        <taxon>Odocoileinae</taxon>
        <taxon>Odocoileus</taxon>
    </lineage>
</organism>
<name>A0A6J0X1K1_ODOVR</name>
<dbReference type="OrthoDB" id="9685899at2759"/>
<sequence length="152" mass="17744">MGSAYHWEARRRQMALDRKRWLIAQQQQEQELKKLQEEERQCEKKTQPPQETRQESQPPLAQSQLPPMPQPPQVPQQPPQPKQQNAQERLTQGTSQYILQDSQRPGPHKDTYQGEVTNPHGPGYKKCSPDMQTKYSRFTVPRTGEPDHSPLR</sequence>
<evidence type="ECO:0000256" key="1">
    <source>
        <dbReference type="SAM" id="MobiDB-lite"/>
    </source>
</evidence>